<evidence type="ECO:0000313" key="1">
    <source>
        <dbReference type="EMBL" id="UUD36780.1"/>
    </source>
</evidence>
<dbReference type="EMBL" id="CP101808">
    <property type="protein sequence ID" value="UUD36780.1"/>
    <property type="molecule type" value="Genomic_DNA"/>
</dbReference>
<dbReference type="NCBIfam" id="NF046010">
    <property type="entry name" value="MAG6790_fam"/>
    <property type="match status" value="1"/>
</dbReference>
<sequence length="71" mass="8319">MYQYKAILNSTQEIIAEAHSIEDVEKQIKHFKREQKQNIHTRGNDTISIYHVNRKTAEGNNVLKEKLVKVV</sequence>
<proteinExistence type="predicted"/>
<evidence type="ECO:0000313" key="2">
    <source>
        <dbReference type="Proteomes" id="UP001059576"/>
    </source>
</evidence>
<organism evidence="1 2">
    <name type="scientific">Mycoplasmopsis equigenitalium</name>
    <dbReference type="NCBI Taxonomy" id="114883"/>
    <lineage>
        <taxon>Bacteria</taxon>
        <taxon>Bacillati</taxon>
        <taxon>Mycoplasmatota</taxon>
        <taxon>Mycoplasmoidales</taxon>
        <taxon>Metamycoplasmataceae</taxon>
        <taxon>Mycoplasmopsis</taxon>
    </lineage>
</organism>
<gene>
    <name evidence="1" type="ORF">NPA09_02685</name>
</gene>
<name>A0ABY5J1C1_9BACT</name>
<keyword evidence="2" id="KW-1185">Reference proteome</keyword>
<protein>
    <submittedName>
        <fullName evidence="1">Uncharacterized protein</fullName>
    </submittedName>
</protein>
<reference evidence="1" key="1">
    <citation type="submission" date="2022-07" db="EMBL/GenBank/DDBJ databases">
        <title>Complete genome of Mycoplasma equigenitalium type strain T37.</title>
        <authorList>
            <person name="Spergser J."/>
        </authorList>
    </citation>
    <scope>NUCLEOTIDE SEQUENCE</scope>
    <source>
        <strain evidence="1">T37</strain>
    </source>
</reference>
<accession>A0ABY5J1C1</accession>
<dbReference type="Proteomes" id="UP001059576">
    <property type="component" value="Chromosome"/>
</dbReference>
<dbReference type="RefSeq" id="WP_129723102.1">
    <property type="nucleotide sequence ID" value="NZ_CP101808.1"/>
</dbReference>